<dbReference type="EMBL" id="JAVRHT010000001">
    <property type="protein sequence ID" value="MDT0630281.1"/>
    <property type="molecule type" value="Genomic_DNA"/>
</dbReference>
<dbReference type="InterPro" id="IPR036388">
    <property type="entry name" value="WH-like_DNA-bd_sf"/>
</dbReference>
<dbReference type="Gene3D" id="1.10.10.10">
    <property type="entry name" value="Winged helix-like DNA-binding domain superfamily/Winged helix DNA-binding domain"/>
    <property type="match status" value="1"/>
</dbReference>
<accession>A0ABU3BLX1</accession>
<evidence type="ECO:0000313" key="3">
    <source>
        <dbReference type="Proteomes" id="UP001267426"/>
    </source>
</evidence>
<dbReference type="RefSeq" id="WP_311661279.1">
    <property type="nucleotide sequence ID" value="NZ_JAVRHT010000001.1"/>
</dbReference>
<organism evidence="2 3">
    <name type="scientific">Rubrivirga litoralis</name>
    <dbReference type="NCBI Taxonomy" id="3075598"/>
    <lineage>
        <taxon>Bacteria</taxon>
        <taxon>Pseudomonadati</taxon>
        <taxon>Rhodothermota</taxon>
        <taxon>Rhodothermia</taxon>
        <taxon>Rhodothermales</taxon>
        <taxon>Rubricoccaceae</taxon>
        <taxon>Rubrivirga</taxon>
    </lineage>
</organism>
<name>A0ABU3BLX1_9BACT</name>
<dbReference type="InterPro" id="IPR036390">
    <property type="entry name" value="WH_DNA-bd_sf"/>
</dbReference>
<dbReference type="Proteomes" id="UP001267426">
    <property type="component" value="Unassembled WGS sequence"/>
</dbReference>
<evidence type="ECO:0000313" key="2">
    <source>
        <dbReference type="EMBL" id="MDT0630281.1"/>
    </source>
</evidence>
<sequence>MSRRQLTHKQHAFLAYLRDHVETREVWPTYREIVDHFGYRSPNSVTQNLRALARKGYLHRGRDGYALAEPGDGVHVRGTFLGGRVEPAAGRLSLGALLGDLSGLHAIRLDGEAARTAELGEAHYVFVSEEEAAEGGAVVVTDGSRLSVGRVGAGGDVACDDAEVREVLGSYVGHAGPYGLVRHVPA</sequence>
<evidence type="ECO:0000259" key="1">
    <source>
        <dbReference type="Pfam" id="PF01726"/>
    </source>
</evidence>
<gene>
    <name evidence="2" type="ORF">RM540_00840</name>
</gene>
<proteinExistence type="predicted"/>
<dbReference type="InterPro" id="IPR006199">
    <property type="entry name" value="LexA_DNA-bd_dom"/>
</dbReference>
<reference evidence="2 3" key="1">
    <citation type="submission" date="2023-09" db="EMBL/GenBank/DDBJ databases">
        <authorList>
            <person name="Rey-Velasco X."/>
        </authorList>
    </citation>
    <scope>NUCLEOTIDE SEQUENCE [LARGE SCALE GENOMIC DNA]</scope>
    <source>
        <strain evidence="2 3">F394</strain>
    </source>
</reference>
<dbReference type="Pfam" id="PF01726">
    <property type="entry name" value="LexA_DNA_bind"/>
    <property type="match status" value="1"/>
</dbReference>
<dbReference type="SUPFAM" id="SSF46785">
    <property type="entry name" value="Winged helix' DNA-binding domain"/>
    <property type="match status" value="1"/>
</dbReference>
<feature type="domain" description="LexA repressor DNA-binding" evidence="1">
    <location>
        <begin position="4"/>
        <end position="60"/>
    </location>
</feature>
<protein>
    <recommendedName>
        <fullName evidence="1">LexA repressor DNA-binding domain-containing protein</fullName>
    </recommendedName>
</protein>
<keyword evidence="3" id="KW-1185">Reference proteome</keyword>
<comment type="caution">
    <text evidence="2">The sequence shown here is derived from an EMBL/GenBank/DDBJ whole genome shotgun (WGS) entry which is preliminary data.</text>
</comment>